<dbReference type="InterPro" id="IPR025280">
    <property type="entry name" value="SNIPE"/>
</dbReference>
<dbReference type="InterPro" id="IPR018306">
    <property type="entry name" value="Phage_T5_Orf172_DNA-bd"/>
</dbReference>
<dbReference type="Pfam" id="PF13455">
    <property type="entry name" value="MUG113"/>
    <property type="match status" value="1"/>
</dbReference>
<evidence type="ECO:0000313" key="5">
    <source>
        <dbReference type="Proteomes" id="UP000182015"/>
    </source>
</evidence>
<keyword evidence="2" id="KW-0812">Transmembrane</keyword>
<feature type="coiled-coil region" evidence="1">
    <location>
        <begin position="61"/>
        <end position="113"/>
    </location>
</feature>
<dbReference type="STRING" id="1856638.A9Q68_10195"/>
<reference evidence="5" key="1">
    <citation type="submission" date="2016-06" db="EMBL/GenBank/DDBJ databases">
        <authorList>
            <person name="de Vries S.P.W."/>
            <person name="Hadjirin N.F."/>
            <person name="Lay E.M."/>
            <person name="Zadoks R.N."/>
            <person name="Peacock S.J."/>
            <person name="Parkhill J."/>
            <person name="Grant A.J."/>
            <person name="Mcdougall S."/>
            <person name="Holmes M.A."/>
        </authorList>
    </citation>
    <scope>NUCLEOTIDE SEQUENCE [LARGE SCALE GENOMIC DNA]</scope>
    <source>
        <strain evidence="5">NZ1587</strain>
    </source>
</reference>
<name>A0A1L8MJZ0_9STRE</name>
<keyword evidence="5" id="KW-1185">Reference proteome</keyword>
<proteinExistence type="predicted"/>
<keyword evidence="2" id="KW-1133">Transmembrane helix</keyword>
<dbReference type="SMART" id="SM00974">
    <property type="entry name" value="T5orf172"/>
    <property type="match status" value="1"/>
</dbReference>
<dbReference type="OrthoDB" id="9811665at2"/>
<dbReference type="AlphaFoldDB" id="A0A1L8MJZ0"/>
<dbReference type="Pfam" id="PF13250">
    <property type="entry name" value="SNIPE"/>
    <property type="match status" value="1"/>
</dbReference>
<accession>A0A1L8MJZ0</accession>
<feature type="coiled-coil region" evidence="1">
    <location>
        <begin position="235"/>
        <end position="327"/>
    </location>
</feature>
<sequence length="453" mass="53181">MNNESNTKLPFYYRIWFISILFLIAPATLYITAILGAGLMVQFRREYLMVSGDLAIKYKEFEESKITADEIREEANTYRENVKNEADKYKRDIEDSLEEIKREKAEIDLYISEKADQSLFAQTTVDFTDGITSNEIKNTLSMQQLEEKQIIKDGLAVLDSGRNTKSSFNKQSKQLLRAFNSEADYYLSNVTIKNVDNFRNKISKAYETLNKMFEIDNVQLNQKLLTSKLKQLDIMYQYQRQIEVEKELLKAQKEEIREQQKVEKEIQDQKRKIEKEEQQFNNEINKLLKYLNGANNEVEQNIYADKIKELEEKIKLLEKDKQNVLERESNTRAGYVYIISNIGSFGENVYKIGMTRRLEPMDRINELGSASVPFPFDVHALIFSEDAPHLENTLHNYFRDKELNKVNTRKEFFKVDLQEIKEVVLKEHNNTVHFTDLAVAEQYYESIKNDTAA</sequence>
<evidence type="ECO:0000259" key="3">
    <source>
        <dbReference type="SMART" id="SM00974"/>
    </source>
</evidence>
<evidence type="ECO:0000256" key="2">
    <source>
        <dbReference type="SAM" id="Phobius"/>
    </source>
</evidence>
<protein>
    <recommendedName>
        <fullName evidence="3">Bacteriophage T5 Orf172 DNA-binding domain-containing protein</fullName>
    </recommendedName>
</protein>
<keyword evidence="2" id="KW-0472">Membrane</keyword>
<organism evidence="4 5">
    <name type="scientific">Streptococcus bovimastitidis</name>
    <dbReference type="NCBI Taxonomy" id="1856638"/>
    <lineage>
        <taxon>Bacteria</taxon>
        <taxon>Bacillati</taxon>
        <taxon>Bacillota</taxon>
        <taxon>Bacilli</taxon>
        <taxon>Lactobacillales</taxon>
        <taxon>Streptococcaceae</taxon>
        <taxon>Streptococcus</taxon>
    </lineage>
</organism>
<dbReference type="RefSeq" id="WP_071794615.1">
    <property type="nucleotide sequence ID" value="NZ_LZDD01000005.1"/>
</dbReference>
<evidence type="ECO:0000256" key="1">
    <source>
        <dbReference type="SAM" id="Coils"/>
    </source>
</evidence>
<comment type="caution">
    <text evidence="4">The sequence shown here is derived from an EMBL/GenBank/DDBJ whole genome shotgun (WGS) entry which is preliminary data.</text>
</comment>
<feature type="domain" description="Bacteriophage T5 Orf172 DNA-binding" evidence="3">
    <location>
        <begin position="344"/>
        <end position="427"/>
    </location>
</feature>
<feature type="transmembrane region" description="Helical" evidence="2">
    <location>
        <begin position="15"/>
        <end position="41"/>
    </location>
</feature>
<dbReference type="Proteomes" id="UP000182015">
    <property type="component" value="Unassembled WGS sequence"/>
</dbReference>
<evidence type="ECO:0000313" key="4">
    <source>
        <dbReference type="EMBL" id="OJF71083.1"/>
    </source>
</evidence>
<gene>
    <name evidence="4" type="ORF">A9Q68_10195</name>
</gene>
<keyword evidence="1" id="KW-0175">Coiled coil</keyword>
<dbReference type="EMBL" id="LZDD01000005">
    <property type="protein sequence ID" value="OJF71083.1"/>
    <property type="molecule type" value="Genomic_DNA"/>
</dbReference>